<evidence type="ECO:0000313" key="1">
    <source>
        <dbReference type="EMBL" id="NOE20800.1"/>
    </source>
</evidence>
<dbReference type="Proteomes" id="UP000597886">
    <property type="component" value="Unassembled WGS sequence"/>
</dbReference>
<name>A0AA91BQ89_9RHOB</name>
<gene>
    <name evidence="1" type="ORF">GS634_21935</name>
</gene>
<evidence type="ECO:0008006" key="3">
    <source>
        <dbReference type="Google" id="ProtNLM"/>
    </source>
</evidence>
<reference evidence="1" key="1">
    <citation type="submission" date="2019-12" db="EMBL/GenBank/DDBJ databases">
        <title>Ruegeria JWLKs population differentiation of coral mucus and skeleton niches.</title>
        <authorList>
            <person name="Luo D."/>
        </authorList>
    </citation>
    <scope>NUCLEOTIDE SEQUENCE</scope>
    <source>
        <strain evidence="1">HKCCD6181</strain>
    </source>
</reference>
<dbReference type="RefSeq" id="WP_171331888.1">
    <property type="nucleotide sequence ID" value="NZ_WVRA01000014.1"/>
</dbReference>
<protein>
    <recommendedName>
        <fullName evidence="3">PRC-barrel domain protein</fullName>
    </recommendedName>
</protein>
<comment type="caution">
    <text evidence="1">The sequence shown here is derived from an EMBL/GenBank/DDBJ whole genome shotgun (WGS) entry which is preliminary data.</text>
</comment>
<dbReference type="EMBL" id="WVRA01000014">
    <property type="protein sequence ID" value="NOE20800.1"/>
    <property type="molecule type" value="Genomic_DNA"/>
</dbReference>
<sequence length="205" mass="22199">MKLSAFLGMPVRDRTGDGTVGEVIDLAVRAGDAALTYILVNLNMTGGFDPIIFRADTLRFEEEYLVSVFSAQEISTKRQNNPSSSGSSLDLSVLPPQVIGPFGNTIAPVVIGAVLNEALQDKPHPDPPEDEYCWFRKIQGSSIFDPSGEIGVLQDIGCDFEGKSMLFLQVDNGHEVTKIPYEALRNIPGGDYLVVSSVTDPVRPV</sequence>
<organism evidence="1 2">
    <name type="scientific">Ruegeria atlantica</name>
    <dbReference type="NCBI Taxonomy" id="81569"/>
    <lineage>
        <taxon>Bacteria</taxon>
        <taxon>Pseudomonadati</taxon>
        <taxon>Pseudomonadota</taxon>
        <taxon>Alphaproteobacteria</taxon>
        <taxon>Rhodobacterales</taxon>
        <taxon>Roseobacteraceae</taxon>
        <taxon>Ruegeria</taxon>
    </lineage>
</organism>
<accession>A0AA91BQ89</accession>
<dbReference type="AlphaFoldDB" id="A0AA91BQ89"/>
<evidence type="ECO:0000313" key="2">
    <source>
        <dbReference type="Proteomes" id="UP000597886"/>
    </source>
</evidence>
<proteinExistence type="predicted"/>